<evidence type="ECO:0000259" key="3">
    <source>
        <dbReference type="Pfam" id="PF20434"/>
    </source>
</evidence>
<dbReference type="InterPro" id="IPR029058">
    <property type="entry name" value="AB_hydrolase_fold"/>
</dbReference>
<dbReference type="Proteomes" id="UP001409291">
    <property type="component" value="Unassembled WGS sequence"/>
</dbReference>
<keyword evidence="1 4" id="KW-0378">Hydrolase</keyword>
<evidence type="ECO:0000313" key="5">
    <source>
        <dbReference type="Proteomes" id="UP001409291"/>
    </source>
</evidence>
<dbReference type="GO" id="GO:0016787">
    <property type="term" value="F:hydrolase activity"/>
    <property type="evidence" value="ECO:0007669"/>
    <property type="project" value="UniProtKB-KW"/>
</dbReference>
<dbReference type="PANTHER" id="PTHR48081">
    <property type="entry name" value="AB HYDROLASE SUPERFAMILY PROTEIN C4A8.06C"/>
    <property type="match status" value="1"/>
</dbReference>
<dbReference type="InterPro" id="IPR049492">
    <property type="entry name" value="BD-FAE-like_dom"/>
</dbReference>
<name>A0ABV0BNR4_9SPHI</name>
<dbReference type="RefSeq" id="WP_237682866.1">
    <property type="nucleotide sequence ID" value="NZ_JBDJLH010000006.1"/>
</dbReference>
<accession>A0ABV0BNR4</accession>
<feature type="chain" id="PRO_5046710174" evidence="2">
    <location>
        <begin position="22"/>
        <end position="270"/>
    </location>
</feature>
<evidence type="ECO:0000256" key="2">
    <source>
        <dbReference type="SAM" id="SignalP"/>
    </source>
</evidence>
<dbReference type="PANTHER" id="PTHR48081:SF9">
    <property type="entry name" value="CARBOXYLESTERASE"/>
    <property type="match status" value="1"/>
</dbReference>
<feature type="domain" description="BD-FAE-like" evidence="3">
    <location>
        <begin position="48"/>
        <end position="213"/>
    </location>
</feature>
<reference evidence="4 5" key="1">
    <citation type="submission" date="2024-04" db="EMBL/GenBank/DDBJ databases">
        <title>WGS of bacteria from Torrens River.</title>
        <authorList>
            <person name="Wyrsch E.R."/>
            <person name="Drigo B."/>
        </authorList>
    </citation>
    <scope>NUCLEOTIDE SEQUENCE [LARGE SCALE GENOMIC DNA]</scope>
    <source>
        <strain evidence="4 5">TWI391</strain>
    </source>
</reference>
<protein>
    <submittedName>
        <fullName evidence="4">Alpha/beta hydrolase</fullName>
    </submittedName>
</protein>
<evidence type="ECO:0000313" key="4">
    <source>
        <dbReference type="EMBL" id="MEN5375723.1"/>
    </source>
</evidence>
<keyword evidence="5" id="KW-1185">Reference proteome</keyword>
<gene>
    <name evidence="4" type="ORF">ABE541_00440</name>
</gene>
<organism evidence="4 5">
    <name type="scientific">Sphingobacterium kitahiroshimense</name>
    <dbReference type="NCBI Taxonomy" id="470446"/>
    <lineage>
        <taxon>Bacteria</taxon>
        <taxon>Pseudomonadati</taxon>
        <taxon>Bacteroidota</taxon>
        <taxon>Sphingobacteriia</taxon>
        <taxon>Sphingobacteriales</taxon>
        <taxon>Sphingobacteriaceae</taxon>
        <taxon>Sphingobacterium</taxon>
    </lineage>
</organism>
<keyword evidence="2" id="KW-0732">Signal</keyword>
<feature type="signal peptide" evidence="2">
    <location>
        <begin position="1"/>
        <end position="21"/>
    </location>
</feature>
<dbReference type="SUPFAM" id="SSF53474">
    <property type="entry name" value="alpha/beta-Hydrolases"/>
    <property type="match status" value="1"/>
</dbReference>
<proteinExistence type="predicted"/>
<dbReference type="EMBL" id="JBDJNQ010000001">
    <property type="protein sequence ID" value="MEN5375723.1"/>
    <property type="molecule type" value="Genomic_DNA"/>
</dbReference>
<dbReference type="Pfam" id="PF20434">
    <property type="entry name" value="BD-FAE"/>
    <property type="match status" value="1"/>
</dbReference>
<evidence type="ECO:0000256" key="1">
    <source>
        <dbReference type="ARBA" id="ARBA00022801"/>
    </source>
</evidence>
<dbReference type="InterPro" id="IPR050300">
    <property type="entry name" value="GDXG_lipolytic_enzyme"/>
</dbReference>
<sequence length="270" mass="30523">MMLYKIFVFFCLILTNFTSSAQGYKLLQDISYVEKSEKDMYKQERCKLDLYFPEDKSSFATVVWFHGGGLEEGEKYVPLELKEKGIAVIAVNYRLSPKVKGPDYIDDAAAAVAWAFNNIAKYGGDPTKIYVSGHSAGGYLALMVGLDVSYLKKYHIDANQIKGIAPISGQTNTHYTIKKERKQSMEIPIIDQYAPIHFARKDAPPTLLITGDARLELPARYEENAHLAKVLENLKHSKTELFQLQGFDHGAVYAPGCLLLLRWMEKLDRN</sequence>
<dbReference type="Gene3D" id="3.40.50.1820">
    <property type="entry name" value="alpha/beta hydrolase"/>
    <property type="match status" value="1"/>
</dbReference>
<comment type="caution">
    <text evidence="4">The sequence shown here is derived from an EMBL/GenBank/DDBJ whole genome shotgun (WGS) entry which is preliminary data.</text>
</comment>